<keyword evidence="1" id="KW-0547">Nucleotide-binding</keyword>
<dbReference type="EMBL" id="BK015511">
    <property type="protein sequence ID" value="DAE10478.1"/>
    <property type="molecule type" value="Genomic_DNA"/>
</dbReference>
<evidence type="ECO:0000313" key="1">
    <source>
        <dbReference type="EMBL" id="DAE10478.1"/>
    </source>
</evidence>
<organism evidence="1">
    <name type="scientific">Caudovirales sp. ctcLF7</name>
    <dbReference type="NCBI Taxonomy" id="2825768"/>
    <lineage>
        <taxon>Viruses</taxon>
        <taxon>Duplodnaviria</taxon>
        <taxon>Heunggongvirae</taxon>
        <taxon>Uroviricota</taxon>
        <taxon>Caudoviricetes</taxon>
    </lineage>
</organism>
<accession>A0A8S5PTT9</accession>
<name>A0A8S5PTT9_9CAUD</name>
<dbReference type="GO" id="GO:0005524">
    <property type="term" value="F:ATP binding"/>
    <property type="evidence" value="ECO:0007669"/>
    <property type="project" value="UniProtKB-KW"/>
</dbReference>
<keyword evidence="1" id="KW-0067">ATP-binding</keyword>
<keyword evidence="1" id="KW-0813">Transport</keyword>
<keyword evidence="1" id="KW-0762">Sugar transport</keyword>
<reference evidence="1" key="1">
    <citation type="journal article" date="2021" name="Proc. Natl. Acad. Sci. U.S.A.">
        <title>A Catalog of Tens of Thousands of Viruses from Human Metagenomes Reveals Hidden Associations with Chronic Diseases.</title>
        <authorList>
            <person name="Tisza M.J."/>
            <person name="Buck C.B."/>
        </authorList>
    </citation>
    <scope>NUCLEOTIDE SEQUENCE</scope>
    <source>
        <strain evidence="1">CtcLF7</strain>
    </source>
</reference>
<sequence length="105" mass="11985">MSFKAQLEKDLHAVFFDPAEFGEQVELAGHEGVPCVYEPLELTPSEGHDRPAVSYEGVTIYVAAADVPDELRPHRETTFRGQRWFVLESSSGETMRTIRLYRERT</sequence>
<proteinExistence type="predicted"/>
<protein>
    <submittedName>
        <fullName evidence="1">ATP-binding sugar transporter</fullName>
    </submittedName>
</protein>